<dbReference type="CDD" id="cd05692">
    <property type="entry name" value="S1_RPS1_repeat_hs4"/>
    <property type="match status" value="1"/>
</dbReference>
<dbReference type="PANTHER" id="PTHR10724">
    <property type="entry name" value="30S RIBOSOMAL PROTEIN S1"/>
    <property type="match status" value="1"/>
</dbReference>
<dbReference type="Gene3D" id="2.40.50.140">
    <property type="entry name" value="Nucleic acid-binding proteins"/>
    <property type="match status" value="1"/>
</dbReference>
<dbReference type="GO" id="GO:0003729">
    <property type="term" value="F:mRNA binding"/>
    <property type="evidence" value="ECO:0007669"/>
    <property type="project" value="TreeGrafter"/>
</dbReference>
<dbReference type="KEGG" id="cthd:CDO33_00330"/>
<evidence type="ECO:0000256" key="2">
    <source>
        <dbReference type="SAM" id="MobiDB-lite"/>
    </source>
</evidence>
<dbReference type="InterPro" id="IPR003029">
    <property type="entry name" value="S1_domain"/>
</dbReference>
<name>A0A2K2EXZ7_9CLOT</name>
<dbReference type="SUPFAM" id="SSF50249">
    <property type="entry name" value="Nucleic acid-binding proteins"/>
    <property type="match status" value="1"/>
</dbReference>
<reference evidence="4 5" key="1">
    <citation type="submission" date="2017-06" db="EMBL/GenBank/DDBJ databases">
        <title>Investigating the central metabolism of Clostridium thermosuccinogenes.</title>
        <authorList>
            <person name="Koendjbiharie J.G."/>
            <person name="van Kranenburg R."/>
        </authorList>
    </citation>
    <scope>NUCLEOTIDE SEQUENCE [LARGE SCALE GENOMIC DNA]</scope>
    <source>
        <strain evidence="4 5">DSM 5806</strain>
    </source>
</reference>
<dbReference type="NCBIfam" id="NF004473">
    <property type="entry name" value="PRK05807.1"/>
    <property type="match status" value="1"/>
</dbReference>
<dbReference type="RefSeq" id="WP_103082026.1">
    <property type="nucleotide sequence ID" value="NZ_CP021850.1"/>
</dbReference>
<dbReference type="FunFam" id="2.40.50.140:FF:000103">
    <property type="entry name" value="protein RRP5 homolog"/>
    <property type="match status" value="1"/>
</dbReference>
<comment type="caution">
    <text evidence="4">The sequence shown here is derived from an EMBL/GenBank/DDBJ whole genome shotgun (WGS) entry which is preliminary data.</text>
</comment>
<accession>A0A2K2EXZ7</accession>
<feature type="compositionally biased region" description="Basic and acidic residues" evidence="2">
    <location>
        <begin position="118"/>
        <end position="129"/>
    </location>
</feature>
<dbReference type="SMART" id="SM00316">
    <property type="entry name" value="S1"/>
    <property type="match status" value="1"/>
</dbReference>
<gene>
    <name evidence="4" type="ORF">CDQ84_12270</name>
</gene>
<evidence type="ECO:0000313" key="4">
    <source>
        <dbReference type="EMBL" id="PNT97952.1"/>
    </source>
</evidence>
<dbReference type="GO" id="GO:0003735">
    <property type="term" value="F:structural constituent of ribosome"/>
    <property type="evidence" value="ECO:0007669"/>
    <property type="project" value="TreeGrafter"/>
</dbReference>
<dbReference type="Proteomes" id="UP000236151">
    <property type="component" value="Unassembled WGS sequence"/>
</dbReference>
<proteinExistence type="predicted"/>
<evidence type="ECO:0000313" key="5">
    <source>
        <dbReference type="Proteomes" id="UP000236151"/>
    </source>
</evidence>
<keyword evidence="5" id="KW-1185">Reference proteome</keyword>
<dbReference type="OrthoDB" id="9810507at2"/>
<feature type="region of interest" description="Disordered" evidence="2">
    <location>
        <begin position="118"/>
        <end position="140"/>
    </location>
</feature>
<dbReference type="AlphaFoldDB" id="A0A2K2EXZ7"/>
<evidence type="ECO:0000256" key="1">
    <source>
        <dbReference type="ARBA" id="ARBA00025604"/>
    </source>
</evidence>
<dbReference type="InterPro" id="IPR050437">
    <property type="entry name" value="Ribos_protein_bS1-like"/>
</dbReference>
<dbReference type="InterPro" id="IPR012340">
    <property type="entry name" value="NA-bd_OB-fold"/>
</dbReference>
<comment type="function">
    <text evidence="1">Binds mRNA; thus facilitating recognition of the initiation point. It is needed to translate mRNA with a short Shine-Dalgarno (SD) purine-rich sequence.</text>
</comment>
<dbReference type="Pfam" id="PF00575">
    <property type="entry name" value="S1"/>
    <property type="match status" value="1"/>
</dbReference>
<protein>
    <submittedName>
        <fullName evidence="4">RNA-binding protein S1</fullName>
    </submittedName>
</protein>
<sequence length="140" mass="15719">MPVQVGQVVEGKVSGITSFGAFIQLPDGKTGLVHISEVADEYVKDINNHLKGNQMVKVKVLSIDNNGKISLSIKKALEKRPELRSSKPAEIEWSRPNNENLSFEDRLAKFMRDSDEKMHDLKKNFESKRGSGGYKKSVQF</sequence>
<dbReference type="EMBL" id="NIOJ01000032">
    <property type="protein sequence ID" value="PNT97952.1"/>
    <property type="molecule type" value="Genomic_DNA"/>
</dbReference>
<evidence type="ECO:0000259" key="3">
    <source>
        <dbReference type="PROSITE" id="PS50126"/>
    </source>
</evidence>
<organism evidence="4 5">
    <name type="scientific">Clostridium thermosuccinogenes</name>
    <dbReference type="NCBI Taxonomy" id="84032"/>
    <lineage>
        <taxon>Bacteria</taxon>
        <taxon>Bacillati</taxon>
        <taxon>Bacillota</taxon>
        <taxon>Clostridia</taxon>
        <taxon>Eubacteriales</taxon>
        <taxon>Clostridiaceae</taxon>
        <taxon>Clostridium</taxon>
    </lineage>
</organism>
<dbReference type="PROSITE" id="PS50126">
    <property type="entry name" value="S1"/>
    <property type="match status" value="1"/>
</dbReference>
<dbReference type="GO" id="GO:0006412">
    <property type="term" value="P:translation"/>
    <property type="evidence" value="ECO:0007669"/>
    <property type="project" value="TreeGrafter"/>
</dbReference>
<feature type="domain" description="S1 motif" evidence="3">
    <location>
        <begin position="6"/>
        <end position="74"/>
    </location>
</feature>